<organism evidence="1">
    <name type="scientific">Dulem virus 35</name>
    <dbReference type="NCBI Taxonomy" id="3145753"/>
    <lineage>
        <taxon>Viruses</taxon>
        <taxon>Duplodnaviria</taxon>
        <taxon>Heunggongvirae</taxon>
        <taxon>Uroviricota</taxon>
        <taxon>Caudoviricetes</taxon>
    </lineage>
</organism>
<name>A0AAU8AZT5_9CAUD</name>
<reference evidence="1" key="1">
    <citation type="submission" date="2024-03" db="EMBL/GenBank/DDBJ databases">
        <title>Diverse circular DNA viruses in blood, oral, and fecal samples of captive lemurs.</title>
        <authorList>
            <person name="Paietta E.N."/>
            <person name="Kraberger S."/>
            <person name="Lund M.C."/>
            <person name="Custer J.M."/>
            <person name="Vargas K.M."/>
            <person name="Ehmke E.E."/>
            <person name="Yoder A.D."/>
            <person name="Varsani A."/>
        </authorList>
    </citation>
    <scope>NUCLEOTIDE SEQUENCE</scope>
    <source>
        <strain evidence="1">Duke_24FS_4</strain>
    </source>
</reference>
<evidence type="ECO:0000313" key="1">
    <source>
        <dbReference type="EMBL" id="XCD05126.1"/>
    </source>
</evidence>
<accession>A0AAU8AZT5</accession>
<evidence type="ECO:0008006" key="2">
    <source>
        <dbReference type="Google" id="ProtNLM"/>
    </source>
</evidence>
<protein>
    <recommendedName>
        <fullName evidence="2">HEPN domain-containing protein</fullName>
    </recommendedName>
</protein>
<sequence>MSKYIDDLIFDRVQADVDNLTKKAYIAYDDLNRVESAVKWISHVLNRYGYKNVTHNKLNWQMNEFRTERDMERLRQNIIAIRAAYYTPESTPLTPDRITYTSIYQANAIERILHDLGVLVEKICPGPQHLAFKLGTKALGNRSISV</sequence>
<proteinExistence type="predicted"/>
<dbReference type="EMBL" id="PP511522">
    <property type="protein sequence ID" value="XCD05126.1"/>
    <property type="molecule type" value="Genomic_DNA"/>
</dbReference>